<dbReference type="InterPro" id="IPR009030">
    <property type="entry name" value="Growth_fac_rcpt_cys_sf"/>
</dbReference>
<dbReference type="OrthoDB" id="75921at2759"/>
<dbReference type="SUPFAM" id="SSF51126">
    <property type="entry name" value="Pectin lyase-like"/>
    <property type="match status" value="4"/>
</dbReference>
<dbReference type="SMART" id="SM00710">
    <property type="entry name" value="PbH1"/>
    <property type="match status" value="12"/>
</dbReference>
<proteinExistence type="predicted"/>
<dbReference type="CDD" id="cd00064">
    <property type="entry name" value="FU"/>
    <property type="match status" value="1"/>
</dbReference>
<gene>
    <name evidence="1" type="primary">Contig13917.g14861</name>
    <name evidence="1" type="ORF">STYLEM_12883</name>
</gene>
<dbReference type="Proteomes" id="UP000039865">
    <property type="component" value="Unassembled WGS sequence"/>
</dbReference>
<dbReference type="SUPFAM" id="SSF57184">
    <property type="entry name" value="Growth factor receptor domain"/>
    <property type="match status" value="1"/>
</dbReference>
<evidence type="ECO:0000313" key="1">
    <source>
        <dbReference type="EMBL" id="CDW83832.1"/>
    </source>
</evidence>
<protein>
    <submittedName>
        <fullName evidence="1">Uncharacterized protein</fullName>
    </submittedName>
</protein>
<sequence length="2461" mass="276912">MQFLAAFHAYKQKQIKVKVRLNVQVAQMVFSFYKAKTKIRTSISALLTARVLTVPSQMDRVNLIVYVKSFQGYFHLACGDNCQACNQNIGCEICPGEVQEKGWNVELDMSVINAPQMIQHNVGNIQFIIHEYLQENQSNVCLDAVTEQDCKTCIYGFSLFTNADGNKQCLQCETIASNSQDFDDSFPIRCNFSVDIQTGLPKQDQITACSDGFFDSLENKCTENCGIGRYGQAIYNDRGMIETSVCNTCDDNCFECASQSQCISCKKGYYLKTETNQVTTGQCAKKSGNGEITLYVDSSYFLKTTEETTGMTLDDPFYSLQSAIIKANELGAAYDSAIVNILLVSQKVHSMLRYDENIILPKAYDQNSQSTVIKIDSIDGTQVKVLYKLRDKYNFLVGGGLEIRNIAFDATDSILDSRFTSLNISHINSDEYQCLKDPQKLNDFGGHMTMINTSFININSCGSVIRNKRIDQIYDQLEKSFLTSKLLKSFQLVRSKLPNQDIFSNICDQTTIKPCFSLNISGGTIKDFGRMTEFSQTPIWVNPKLKMKNVGLFLDLENFSGPIQIENVDFINNLCINLDYGQAKKILQNYKQDIDQYQNYGDNSAIQVKSLISIVSHGDYKVHIKNNKFFQNTGTKGVLYLDMNDRSEENKLLIESNEFYNNFGMIQSNALFIRSRGKQDQEVYNQLLNTQQDYCLGYEIRNNTFSKNFGFQGISEDLEFENYSLTLDGNTYIDNSASKQSEPESSSYRAQAIYLRDVVGVMIINQISFQGMRGPIQWLQSEYIDQNNNYATNIMDGSLLSLIQSNINSQQLGNSNYDNLRIENVAFKQNSQSNIDSFIGIPLKSMLPQSQVNFYNLTVVNDFQQEANITLKNTQFLKLDFNNTDGSIFGIQSGTFLNLNANQCVFSEIKNSTNAGILFANLQLGFKHLLNNQEYSNLDNQSKWKSSIIYNFFRFYQHLSQQQYPNRQEQEKYLFYFANNSAISTQFDYDYFDTTNQKYYDSLMHFGQGRLITIGGQYYSNINIQNSFLKLNSGKNEDSEMKALIYCTNPQARFLIYQINLDFITQSDISFIQAIAVASIQIHQVIITQIQTASLGQFLSVISLNKCQVSMFLVALTCSGLPFNIDNTAMILQQEEISTSKSVFYAEGATINSQYNQMSNCLIADKGAIYQTKKSVFRDQYSNYKDIAAQRGAVGYFDNTQVYFNSINVAQTIAKIGGLLEIFGNSFLEISNSNMDNLWATKKGAGIYTEDNIKLNSLRFANLVDGGLIYAKVGETQNCYFAPKGGIFYAQNSTLIDDFSTYQGVGAQQGGLIYTNNANATLSNFFVENCLAISGGMIYQDKFSQIELNYGYIFHASATKGAVVYSQNDEVWDSLSQQGQIKFPKFFGQGTEIRYTLSVEDGGTFYIDSIDMQFELQDLPCSTTESINGFGGFLFINEANSIIISNLQLFDSYSASGQQIYSVKDGLNFVLSGSVLYQYQRQAQMLYPELQYQENTGGITLINAQSASFVSNNFIGNFFSQNGGALYILGGSISLYRCIFSNMYAQYGGAMYLENLKGVVLLNVYISGSLASNDGGGIYIKNPKKDVQILDSYFSRMVADNEGGCVYYIVEEASKQGDWSPFDDQVVAPSTQFQTLEFTNVMFTTVQAFNASSVSVFGLQTNVNFASCQLVQSYGEAYNSIFINFSQIYCRTDRDQYTNPPSSPWRNLEEEEVYQLQTTNTQNGIGQNFYSDKDIMTPLFFYSGKQFSIQNLVMQNCIMNRLQTRRSQSLIVNIAKQSTFSDVNSYYQDVEGLYGGIYSFIEANVYLFNNTVIRLATNNYGAVHSHHIQKLFMMNCTFSDQYDHVNLRTATIRNSTFENIEMVVGSGGFIYQQDDGLNRIDIESVTVRNMYAQQNGVIYLAGLPTGLYISSHRDYQKTEFSNFFSLQSTQLLYVNEEYNRLDNKVNIKNITVDCLNENTSKSESYRPSQEGIIRYSGSAGLYTENCIFRNCRKAYHGPIVRVDRSVYKDKGSQFYNVIGTYGSVVSCIHCQLIMEDSIIHDVESIESGGAFYISGLSVVTLKNITAYNIKAKIYGGFLYNEQDSYDDYSIITIQDSKNISNIKSQQGGFIQINNPQSNITLKNVELTKISSQELGGIFYVIDSDMISIENSKLTNFKSPTGGFISSSSFLARLMITSSTIICDTEYNQDSEINQLSGWNYQSINKGKYGGVIFSQDTKLSLTQSQFIGNLAQTGGAIYAVSNSNISISYSRFEQNWALKSAGAIYVSTQSIIKIIGSSFQENKAEENSALEILNTFIQENVTIIDCDFQDNYAQKNTISMIYANGIFKDLIFKDNHAKQRSKNLLLGFVNITIYNTLFQSKQLNSVALQNDETIGSFIFLIFDVIMDIDNCKFQNGASNFGGSVYISGDSIIRITNSQFTNNQAYSKGGAIYSSGFKSIFIGEGTLFNNNSALDSESHYQT</sequence>
<dbReference type="InterPro" id="IPR011050">
    <property type="entry name" value="Pectin_lyase_fold/virulence"/>
</dbReference>
<dbReference type="Gene3D" id="2.10.220.10">
    <property type="entry name" value="Hormone Receptor, Insulin-like Growth Factor Receptor 1, Chain A, domain 2"/>
    <property type="match status" value="1"/>
</dbReference>
<keyword evidence="2" id="KW-1185">Reference proteome</keyword>
<dbReference type="InterPro" id="IPR006626">
    <property type="entry name" value="PbH1"/>
</dbReference>
<accession>A0A078ARJ2</accession>
<dbReference type="EMBL" id="CCKQ01012219">
    <property type="protein sequence ID" value="CDW83832.1"/>
    <property type="molecule type" value="Genomic_DNA"/>
</dbReference>
<dbReference type="InterPro" id="IPR006212">
    <property type="entry name" value="Furin_repeat"/>
</dbReference>
<name>A0A078ARJ2_STYLE</name>
<organism evidence="1 2">
    <name type="scientific">Stylonychia lemnae</name>
    <name type="common">Ciliate</name>
    <dbReference type="NCBI Taxonomy" id="5949"/>
    <lineage>
        <taxon>Eukaryota</taxon>
        <taxon>Sar</taxon>
        <taxon>Alveolata</taxon>
        <taxon>Ciliophora</taxon>
        <taxon>Intramacronucleata</taxon>
        <taxon>Spirotrichea</taxon>
        <taxon>Stichotrichia</taxon>
        <taxon>Sporadotrichida</taxon>
        <taxon>Oxytrichidae</taxon>
        <taxon>Stylonychinae</taxon>
        <taxon>Stylonychia</taxon>
    </lineage>
</organism>
<dbReference type="InParanoid" id="A0A078ARJ2"/>
<evidence type="ECO:0000313" key="2">
    <source>
        <dbReference type="Proteomes" id="UP000039865"/>
    </source>
</evidence>
<dbReference type="PANTHER" id="PTHR11319:SF35">
    <property type="entry name" value="OUTER MEMBRANE PROTEIN PMPC-RELATED"/>
    <property type="match status" value="1"/>
</dbReference>
<dbReference type="PANTHER" id="PTHR11319">
    <property type="entry name" value="G PROTEIN-COUPLED RECEPTOR-RELATED"/>
    <property type="match status" value="1"/>
</dbReference>
<reference evidence="1 2" key="1">
    <citation type="submission" date="2014-06" db="EMBL/GenBank/DDBJ databases">
        <authorList>
            <person name="Swart Estienne"/>
        </authorList>
    </citation>
    <scope>NUCLEOTIDE SEQUENCE [LARGE SCALE GENOMIC DNA]</scope>
    <source>
        <strain evidence="1 2">130c</strain>
    </source>
</reference>